<dbReference type="RefSeq" id="WP_071631213.1">
    <property type="nucleotide sequence ID" value="NZ_JBCAUP010000023.1"/>
</dbReference>
<name>A0A1J6I826_9HYPH</name>
<keyword evidence="2" id="KW-1185">Reference proteome</keyword>
<reference evidence="1 2" key="1">
    <citation type="submission" date="2016-10" db="EMBL/GenBank/DDBJ databases">
        <title>The Draft Genome Sequence of the Potato Rhizosphere Bacteria Ochrobactrum sp. IPA7.2.</title>
        <authorList>
            <person name="Gogoleva N.E."/>
            <person name="Khlopko Y.A."/>
            <person name="Burygin G.L."/>
            <person name="Plotnikov A.O."/>
        </authorList>
    </citation>
    <scope>NUCLEOTIDE SEQUENCE [LARGE SCALE GENOMIC DNA]</scope>
    <source>
        <strain evidence="1 2">IPA7.2</strain>
    </source>
</reference>
<dbReference type="GO" id="GO:0004061">
    <property type="term" value="F:arylformamidase activity"/>
    <property type="evidence" value="ECO:0007669"/>
    <property type="project" value="InterPro"/>
</dbReference>
<dbReference type="InterPro" id="IPR037175">
    <property type="entry name" value="KFase_sf"/>
</dbReference>
<dbReference type="AlphaFoldDB" id="A0A1J6I826"/>
<organism evidence="1 2">
    <name type="scientific">Brucella cytisi</name>
    <dbReference type="NCBI Taxonomy" id="407152"/>
    <lineage>
        <taxon>Bacteria</taxon>
        <taxon>Pseudomonadati</taxon>
        <taxon>Pseudomonadota</taxon>
        <taxon>Alphaproteobacteria</taxon>
        <taxon>Hyphomicrobiales</taxon>
        <taxon>Brucellaceae</taxon>
        <taxon>Brucella/Ochrobactrum group</taxon>
        <taxon>Brucella</taxon>
    </lineage>
</organism>
<dbReference type="PANTHER" id="PTHR31118:SF12">
    <property type="entry name" value="CYCLASE-LIKE PROTEIN 2"/>
    <property type="match status" value="1"/>
</dbReference>
<dbReference type="Pfam" id="PF04199">
    <property type="entry name" value="Cyclase"/>
    <property type="match status" value="1"/>
</dbReference>
<dbReference type="Proteomes" id="UP000182985">
    <property type="component" value="Unassembled WGS sequence"/>
</dbReference>
<evidence type="ECO:0000313" key="1">
    <source>
        <dbReference type="EMBL" id="OIS93966.1"/>
    </source>
</evidence>
<proteinExistence type="predicted"/>
<evidence type="ECO:0000313" key="2">
    <source>
        <dbReference type="Proteomes" id="UP000182985"/>
    </source>
</evidence>
<dbReference type="Gene3D" id="3.50.30.50">
    <property type="entry name" value="Putative cyclase"/>
    <property type="match status" value="1"/>
</dbReference>
<comment type="caution">
    <text evidence="1">The sequence shown here is derived from an EMBL/GenBank/DDBJ whole genome shotgun (WGS) entry which is preliminary data.</text>
</comment>
<sequence length="268" mass="28762">MNDRSALSSLASGLLSGTVKVVDITAPLGPDTPVLYLPPQFGKNTPNVKVHTISQYDQDGPFWAWNWIELGEHTGTHFDAPCHWITGKDHSNNTTDTIPPQNFVAPVNVIDRSAQAAADADYLLTVDSIREWEAEHGEIEAGSWVLMRTDWYKRNGSADTFLNADENGPHSPGPTVEAIEYLLSKGIIGWGQETVGTDAGSAGTMTPPFPAHNLMHKANRYGLASLSNLDQLPAKGAILIAAPLKFVKGTGSPVRALALVVGEKTTGQ</sequence>
<dbReference type="OrthoDB" id="9777007at2"/>
<dbReference type="GO" id="GO:0019441">
    <property type="term" value="P:L-tryptophan catabolic process to kynurenine"/>
    <property type="evidence" value="ECO:0007669"/>
    <property type="project" value="InterPro"/>
</dbReference>
<dbReference type="InterPro" id="IPR007325">
    <property type="entry name" value="KFase/CYL"/>
</dbReference>
<dbReference type="EMBL" id="MOEC01000006">
    <property type="protein sequence ID" value="OIS93966.1"/>
    <property type="molecule type" value="Genomic_DNA"/>
</dbReference>
<dbReference type="PANTHER" id="PTHR31118">
    <property type="entry name" value="CYCLASE-LIKE PROTEIN 2"/>
    <property type="match status" value="1"/>
</dbReference>
<accession>A0A1J6I826</accession>
<dbReference type="SUPFAM" id="SSF102198">
    <property type="entry name" value="Putative cyclase"/>
    <property type="match status" value="1"/>
</dbReference>
<protein>
    <submittedName>
        <fullName evidence="1">Cyclase</fullName>
    </submittedName>
</protein>
<gene>
    <name evidence="1" type="ORF">BLA27_07675</name>
</gene>